<sequence>MSKQNKWKMNRAGLLNFWYYDDEIFNFADGKLLLRGSNGSGKSVTMQSILPVLLDGKKSPDRLDPFGSKARKMEDYLLGEKEIVNRDERTGYLFIEYKREDTNQYITTGIGLQARRNKAMNFWGFVITDNRRIGKDFALYETERNAGETQQIPLSRIQLENRIASGGQVVRTQGEYMKLVNKYIFGFETIEAYEDLIKLLIQLRSPKLSKDFRPTVIYEILEAALPPLTDEDLRHLSDTIEHMDQTKQQIEQLEREQTALNKLIKRYHTYNEYRLAEKAQFYVGAKNQFSKEDQLFQEKREGTETLAKEIHILEERTRELKQNQDTLVRKQERLQKHKVWNLEKERTDEMQALQDLKIDHTTKEKALTDKQRQELDTKQRQEQLQDEIVTANEELNEALEDLQFHAEDASFHQHAQNENDFQRYNETNHDFSVWEQEAETHYQVLDSIGEQLRAYEQMKQQLADFDKQIAGIRLELDKVRQEEQDWLSIFEKDKQEKLNDIHGWAENHSFLAINEEMLQKTSRDMYQLYDPTTYEQVRNPFVKATNDYQLGINKEIASLDSRHNALGNEVQAKEAELAEWKGKRDPEPPYQQEETRQARKQLAQDGHAYIPFYEAVEFQEHVPEAVQNRIEAALLDTGLLDTLITTESTAIQHDRIIQPNPNMMAHTLADYLQPDVDGEGAISSATIDEVLRSILVDGQSDGQALTIKEDGSYQIGLIHGHAVPIERVRFIGRSARKRYRMEKIEQITGEIGECKAEQVQLDGKIEELEKAIQSALDAMETFPNDDDLQESFSHINKKRFELNQHQIRLKTLDQEMNEVYQAYQSIKGKLHTDTRGLNLEFTHAAYQEAKRAMRTYEKQLRNLITKHITYRHQQENLHRTSERLEELILEVDGLKGELNVLIDKETRKQQNMNEIEKQLETQGLADIRAQIQEVQSQLRTTDEELDENKTVLPEKVVRKEGLENDMADQQQKMRFWENMIEAWEEVFSQEVNNGFIELPLDNETNESHAEWVVKHYKSFLKEKDSSSIEGQVTSVFYEQQPNLMEYRMTDTSIPVIEYPWMQADWTDEQRLQITNWKEKAGRRLIQLDFQGKRVNPYYIQEKLEHDRMQQQTMLDDQDRQLYEEILFDSVGKKLRSRIYRAQQWTEKMNKLMENSDSSSGLSFSIKWKPRTAETEAELDTKELVDLLRRDSRLLKEEDLNQVIEHFRSKIDRAKELVEVNGEGNTLLQVLKEVLDYRNWFSFVLSYQREGESKRELTNHAFYKFSGGEKAMAMYIPLFTACYSRYQEADSAAPYIISLDEAFAGVDENNIREMFEIVEQLGFDYMMNSQVLWGDYDTISSLSIYELVRPKNASFVTVIPYYWDGNRRRLVVDEETDTEAEIPTGIQ</sequence>
<reference evidence="3" key="1">
    <citation type="journal article" date="2019" name="Int. J. Syst. Evol. Microbiol.">
        <title>The Global Catalogue of Microorganisms (GCM) 10K type strain sequencing project: providing services to taxonomists for standard genome sequencing and annotation.</title>
        <authorList>
            <consortium name="The Broad Institute Genomics Platform"/>
            <consortium name="The Broad Institute Genome Sequencing Center for Infectious Disease"/>
            <person name="Wu L."/>
            <person name="Ma J."/>
        </authorList>
    </citation>
    <scope>NUCLEOTIDE SEQUENCE [LARGE SCALE GENOMIC DNA]</scope>
    <source>
        <strain evidence="3">CCUG 56754</strain>
    </source>
</reference>
<dbReference type="InterPro" id="IPR027417">
    <property type="entry name" value="P-loop_NTPase"/>
</dbReference>
<comment type="caution">
    <text evidence="2">The sequence shown here is derived from an EMBL/GenBank/DDBJ whole genome shotgun (WGS) entry which is preliminary data.</text>
</comment>
<dbReference type="InterPro" id="IPR013496">
    <property type="entry name" value="CHP02680"/>
</dbReference>
<dbReference type="Proteomes" id="UP001597040">
    <property type="component" value="Unassembled WGS sequence"/>
</dbReference>
<evidence type="ECO:0000313" key="2">
    <source>
        <dbReference type="EMBL" id="MFD1037074.1"/>
    </source>
</evidence>
<dbReference type="NCBIfam" id="TIGR02680">
    <property type="entry name" value="TIGR02680 family protein"/>
    <property type="match status" value="1"/>
</dbReference>
<dbReference type="EMBL" id="JBHTKJ010000003">
    <property type="protein sequence ID" value="MFD1037074.1"/>
    <property type="molecule type" value="Genomic_DNA"/>
</dbReference>
<keyword evidence="1" id="KW-0175">Coiled coil</keyword>
<feature type="coiled-coil region" evidence="1">
    <location>
        <begin position="455"/>
        <end position="482"/>
    </location>
</feature>
<evidence type="ECO:0000256" key="1">
    <source>
        <dbReference type="SAM" id="Coils"/>
    </source>
</evidence>
<dbReference type="RefSeq" id="WP_390358835.1">
    <property type="nucleotide sequence ID" value="NZ_JBHTKJ010000003.1"/>
</dbReference>
<dbReference type="Pfam" id="PF13558">
    <property type="entry name" value="SbcC_Walker_B"/>
    <property type="match status" value="1"/>
</dbReference>
<feature type="coiled-coil region" evidence="1">
    <location>
        <begin position="556"/>
        <end position="583"/>
    </location>
</feature>
<accession>A0ABW3LIP0</accession>
<feature type="coiled-coil region" evidence="1">
    <location>
        <begin position="303"/>
        <end position="333"/>
    </location>
</feature>
<organism evidence="2 3">
    <name type="scientific">Virgibacillus byunsanensis</name>
    <dbReference type="NCBI Taxonomy" id="570945"/>
    <lineage>
        <taxon>Bacteria</taxon>
        <taxon>Bacillati</taxon>
        <taxon>Bacillota</taxon>
        <taxon>Bacilli</taxon>
        <taxon>Bacillales</taxon>
        <taxon>Bacillaceae</taxon>
        <taxon>Virgibacillus</taxon>
    </lineage>
</organism>
<gene>
    <name evidence="2" type="ORF">ACFQ3N_01355</name>
</gene>
<feature type="coiled-coil region" evidence="1">
    <location>
        <begin position="236"/>
        <end position="263"/>
    </location>
</feature>
<name>A0ABW3LIP0_9BACI</name>
<evidence type="ECO:0000313" key="3">
    <source>
        <dbReference type="Proteomes" id="UP001597040"/>
    </source>
</evidence>
<protein>
    <submittedName>
        <fullName evidence="2">TIGR02680 family protein</fullName>
    </submittedName>
</protein>
<feature type="coiled-coil region" evidence="1">
    <location>
        <begin position="751"/>
        <end position="986"/>
    </location>
</feature>
<dbReference type="SUPFAM" id="SSF52540">
    <property type="entry name" value="P-loop containing nucleoside triphosphate hydrolases"/>
    <property type="match status" value="1"/>
</dbReference>
<dbReference type="Gene3D" id="3.40.50.300">
    <property type="entry name" value="P-loop containing nucleotide triphosphate hydrolases"/>
    <property type="match status" value="2"/>
</dbReference>
<feature type="coiled-coil region" evidence="1">
    <location>
        <begin position="374"/>
        <end position="408"/>
    </location>
</feature>
<proteinExistence type="predicted"/>
<keyword evidence="3" id="KW-1185">Reference proteome</keyword>